<evidence type="ECO:0000256" key="6">
    <source>
        <dbReference type="NCBIfam" id="TIGR00188"/>
    </source>
</evidence>
<keyword evidence="5" id="KW-0694">RNA-binding</keyword>
<dbReference type="Pfam" id="PF00825">
    <property type="entry name" value="Ribonuclease_P"/>
    <property type="match status" value="1"/>
</dbReference>
<proteinExistence type="predicted"/>
<dbReference type="PANTHER" id="PTHR33992">
    <property type="entry name" value="RIBONUCLEASE P PROTEIN COMPONENT"/>
    <property type="match status" value="1"/>
</dbReference>
<dbReference type="InterPro" id="IPR000100">
    <property type="entry name" value="RNase_P"/>
</dbReference>
<dbReference type="PANTHER" id="PTHR33992:SF1">
    <property type="entry name" value="RIBONUCLEASE P PROTEIN COMPONENT"/>
    <property type="match status" value="1"/>
</dbReference>
<dbReference type="GO" id="GO:0000049">
    <property type="term" value="F:tRNA binding"/>
    <property type="evidence" value="ECO:0007669"/>
    <property type="project" value="InterPro"/>
</dbReference>
<evidence type="ECO:0000313" key="7">
    <source>
        <dbReference type="EMBL" id="NIR74128.1"/>
    </source>
</evidence>
<gene>
    <name evidence="7" type="primary">rnpA</name>
    <name evidence="7" type="ORF">GWO12_03310</name>
</gene>
<dbReference type="InterPro" id="IPR014721">
    <property type="entry name" value="Ribsml_uS5_D2-typ_fold_subgr"/>
</dbReference>
<dbReference type="EC" id="3.1.26.5" evidence="6"/>
<dbReference type="Gene3D" id="3.30.230.10">
    <property type="match status" value="1"/>
</dbReference>
<keyword evidence="2" id="KW-0540">Nuclease</keyword>
<dbReference type="GO" id="GO:0042781">
    <property type="term" value="F:3'-tRNA processing endoribonuclease activity"/>
    <property type="evidence" value="ECO:0007669"/>
    <property type="project" value="TreeGrafter"/>
</dbReference>
<reference evidence="7 8" key="1">
    <citation type="submission" date="2020-01" db="EMBL/GenBank/DDBJ databases">
        <title>Genomes assembled from Gulf of Kutch pelagic sediment metagenomes.</title>
        <authorList>
            <person name="Chandrashekar M."/>
            <person name="Mahajan M.S."/>
            <person name="Dave K.J."/>
            <person name="Vatsa P."/>
            <person name="Nathani N.M."/>
        </authorList>
    </citation>
    <scope>NUCLEOTIDE SEQUENCE [LARGE SCALE GENOMIC DNA]</scope>
    <source>
        <strain evidence="7">KS3-K002</strain>
    </source>
</reference>
<keyword evidence="4 7" id="KW-0378">Hydrolase</keyword>
<dbReference type="EMBL" id="JAACAK010000026">
    <property type="protein sequence ID" value="NIR74128.1"/>
    <property type="molecule type" value="Genomic_DNA"/>
</dbReference>
<dbReference type="NCBIfam" id="TIGR00188">
    <property type="entry name" value="rnpA"/>
    <property type="match status" value="1"/>
</dbReference>
<evidence type="ECO:0000256" key="2">
    <source>
        <dbReference type="ARBA" id="ARBA00022722"/>
    </source>
</evidence>
<accession>A0AAE4Z6X6</accession>
<evidence type="ECO:0000256" key="1">
    <source>
        <dbReference type="ARBA" id="ARBA00022694"/>
    </source>
</evidence>
<dbReference type="InterPro" id="IPR020568">
    <property type="entry name" value="Ribosomal_Su5_D2-typ_SF"/>
</dbReference>
<dbReference type="AlphaFoldDB" id="A0AAE4Z6X6"/>
<organism evidence="7 8">
    <name type="scientific">Candidatus Kutchimonas denitrificans</name>
    <dbReference type="NCBI Taxonomy" id="3056748"/>
    <lineage>
        <taxon>Bacteria</taxon>
        <taxon>Pseudomonadati</taxon>
        <taxon>Gemmatimonadota</taxon>
        <taxon>Gemmatimonadia</taxon>
        <taxon>Candidatus Palauibacterales</taxon>
        <taxon>Candidatus Palauibacteraceae</taxon>
        <taxon>Candidatus Kutchimonas</taxon>
    </lineage>
</organism>
<dbReference type="GO" id="GO:0004526">
    <property type="term" value="F:ribonuclease P activity"/>
    <property type="evidence" value="ECO:0007669"/>
    <property type="project" value="UniProtKB-UniRule"/>
</dbReference>
<comment type="caution">
    <text evidence="7">The sequence shown here is derived from an EMBL/GenBank/DDBJ whole genome shotgun (WGS) entry which is preliminary data.</text>
</comment>
<sequence length="111" mass="13027">MRRRSEIQALIRRGKRRRTEHLDVFVTESPALRSRLALVVPKHGRAIVQRNRLTRRLREVARRHLLPPCREGRQAVDILIRARPEAYRAEFDQLREEISQLAEQLCSPGSS</sequence>
<evidence type="ECO:0000313" key="8">
    <source>
        <dbReference type="Proteomes" id="UP000702544"/>
    </source>
</evidence>
<name>A0AAE4Z6X6_9BACT</name>
<evidence type="ECO:0000256" key="4">
    <source>
        <dbReference type="ARBA" id="ARBA00022801"/>
    </source>
</evidence>
<dbReference type="SUPFAM" id="SSF54211">
    <property type="entry name" value="Ribosomal protein S5 domain 2-like"/>
    <property type="match status" value="1"/>
</dbReference>
<protein>
    <recommendedName>
        <fullName evidence="6">Ribonuclease P protein component</fullName>
        <ecNumber evidence="6">3.1.26.5</ecNumber>
    </recommendedName>
</protein>
<keyword evidence="1" id="KW-0819">tRNA processing</keyword>
<dbReference type="GO" id="GO:0030677">
    <property type="term" value="C:ribonuclease P complex"/>
    <property type="evidence" value="ECO:0007669"/>
    <property type="project" value="TreeGrafter"/>
</dbReference>
<keyword evidence="3" id="KW-0255">Endonuclease</keyword>
<dbReference type="Proteomes" id="UP000702544">
    <property type="component" value="Unassembled WGS sequence"/>
</dbReference>
<evidence type="ECO:0000256" key="3">
    <source>
        <dbReference type="ARBA" id="ARBA00022759"/>
    </source>
</evidence>
<evidence type="ECO:0000256" key="5">
    <source>
        <dbReference type="ARBA" id="ARBA00022884"/>
    </source>
</evidence>